<dbReference type="SMART" id="SM00360">
    <property type="entry name" value="RRM"/>
    <property type="match status" value="2"/>
</dbReference>
<reference evidence="12" key="1">
    <citation type="submission" date="2017-04" db="EMBL/GenBank/DDBJ databases">
        <title>Population genomics of picophytoplankton unveils novel chromosome hypervariability.</title>
        <authorList>
            <consortium name="DOE Joint Genome Institute"/>
            <person name="Blanc-Mathieu R."/>
            <person name="Krasovec M."/>
            <person name="Hebrard M."/>
            <person name="Yau S."/>
            <person name="Desgranges E."/>
            <person name="Martin J."/>
            <person name="Schackwitz W."/>
            <person name="Kuo A."/>
            <person name="Salin G."/>
            <person name="Donnadieu C."/>
            <person name="Desdevises Y."/>
            <person name="Sanchez-Ferandin S."/>
            <person name="Moreau H."/>
            <person name="Rivals E."/>
            <person name="Grigoriev I.V."/>
            <person name="Grimsley N."/>
            <person name="Eyre-Walker A."/>
            <person name="Piganeau G."/>
        </authorList>
    </citation>
    <scope>NUCLEOTIDE SEQUENCE [LARGE SCALE GENOMIC DNA]</scope>
    <source>
        <strain evidence="12">RCC 1115</strain>
    </source>
</reference>
<keyword evidence="8" id="KW-0539">Nucleus</keyword>
<dbReference type="InterPro" id="IPR012677">
    <property type="entry name" value="Nucleotide-bd_a/b_plait_sf"/>
</dbReference>
<dbReference type="Pfam" id="PF00076">
    <property type="entry name" value="RRM_1"/>
    <property type="match status" value="2"/>
</dbReference>
<dbReference type="PROSITE" id="PS50102">
    <property type="entry name" value="RRM"/>
    <property type="match status" value="2"/>
</dbReference>
<evidence type="ECO:0000256" key="3">
    <source>
        <dbReference type="ARBA" id="ARBA00022664"/>
    </source>
</evidence>
<dbReference type="InterPro" id="IPR000504">
    <property type="entry name" value="RRM_dom"/>
</dbReference>
<dbReference type="Gene3D" id="3.30.70.330">
    <property type="match status" value="2"/>
</dbReference>
<accession>A0A1Y5HX97</accession>
<evidence type="ECO:0000256" key="1">
    <source>
        <dbReference type="ARBA" id="ARBA00004123"/>
    </source>
</evidence>
<dbReference type="GO" id="GO:0003723">
    <property type="term" value="F:RNA binding"/>
    <property type="evidence" value="ECO:0007669"/>
    <property type="project" value="UniProtKB-UniRule"/>
</dbReference>
<evidence type="ECO:0000256" key="5">
    <source>
        <dbReference type="ARBA" id="ARBA00022737"/>
    </source>
</evidence>
<keyword evidence="9" id="KW-0687">Ribonucleoprotein</keyword>
<feature type="domain" description="RRM" evidence="11">
    <location>
        <begin position="9"/>
        <end position="88"/>
    </location>
</feature>
<evidence type="ECO:0000256" key="8">
    <source>
        <dbReference type="ARBA" id="ARBA00023242"/>
    </source>
</evidence>
<dbReference type="GO" id="GO:0006397">
    <property type="term" value="P:mRNA processing"/>
    <property type="evidence" value="ECO:0007669"/>
    <property type="project" value="UniProtKB-KW"/>
</dbReference>
<dbReference type="InterPro" id="IPR035979">
    <property type="entry name" value="RBD_domain_sf"/>
</dbReference>
<comment type="similarity">
    <text evidence="2">Belongs to the RRM U1 A/B'' family.</text>
</comment>
<evidence type="ECO:0000259" key="11">
    <source>
        <dbReference type="PROSITE" id="PS50102"/>
    </source>
</evidence>
<evidence type="ECO:0000256" key="10">
    <source>
        <dbReference type="PROSITE-ProRule" id="PRU00176"/>
    </source>
</evidence>
<feature type="domain" description="RRM" evidence="11">
    <location>
        <begin position="146"/>
        <end position="220"/>
    </location>
</feature>
<evidence type="ECO:0000256" key="2">
    <source>
        <dbReference type="ARBA" id="ARBA00007243"/>
    </source>
</evidence>
<comment type="subcellular location">
    <subcellularLocation>
        <location evidence="1">Nucleus</location>
    </subcellularLocation>
</comment>
<gene>
    <name evidence="12" type="ORF">BE221DRAFT_64576</name>
</gene>
<dbReference type="FunFam" id="3.30.70.330:FF:000029">
    <property type="entry name" value="U2 small nuclear ribonucleoprotein B"/>
    <property type="match status" value="1"/>
</dbReference>
<dbReference type="GO" id="GO:0008380">
    <property type="term" value="P:RNA splicing"/>
    <property type="evidence" value="ECO:0007669"/>
    <property type="project" value="UniProtKB-KW"/>
</dbReference>
<dbReference type="EMBL" id="KZ155839">
    <property type="protein sequence ID" value="OUS41896.1"/>
    <property type="molecule type" value="Genomic_DNA"/>
</dbReference>
<dbReference type="PANTHER" id="PTHR10501">
    <property type="entry name" value="U1 SMALL NUCLEAR RIBONUCLEOPROTEIN A/U2 SMALL NUCLEAR RIBONUCLEOPROTEIN B"/>
    <property type="match status" value="1"/>
</dbReference>
<evidence type="ECO:0000313" key="12">
    <source>
        <dbReference type="EMBL" id="OUS41896.1"/>
    </source>
</evidence>
<dbReference type="CDD" id="cd12246">
    <property type="entry name" value="RRM1_U1A_like"/>
    <property type="match status" value="1"/>
</dbReference>
<dbReference type="CDD" id="cd12247">
    <property type="entry name" value="RRM2_U1A_like"/>
    <property type="match status" value="1"/>
</dbReference>
<evidence type="ECO:0000256" key="9">
    <source>
        <dbReference type="ARBA" id="ARBA00023274"/>
    </source>
</evidence>
<evidence type="ECO:0000256" key="7">
    <source>
        <dbReference type="ARBA" id="ARBA00023187"/>
    </source>
</evidence>
<organism evidence="12">
    <name type="scientific">Ostreococcus tauri</name>
    <name type="common">Marine green alga</name>
    <dbReference type="NCBI Taxonomy" id="70448"/>
    <lineage>
        <taxon>Eukaryota</taxon>
        <taxon>Viridiplantae</taxon>
        <taxon>Chlorophyta</taxon>
        <taxon>Mamiellophyceae</taxon>
        <taxon>Mamiellales</taxon>
        <taxon>Bathycoccaceae</taxon>
        <taxon>Ostreococcus</taxon>
    </lineage>
</organism>
<keyword evidence="6 10" id="KW-0694">RNA-binding</keyword>
<keyword evidence="3" id="KW-0507">mRNA processing</keyword>
<sequence>MESERLRSHTVYVQNLNEKVNQTDLKSALYAVFSPVGKVVEILSAKTYKLRGQAWVVFESQDAATRAVNSLNGFPFYDKPLRLSHALHASDTLLHRNGDTVDRPTDARLIRKTESQAKEKAAQRKAEGVESNMAPMTRGAQSNGSRTLHVQGLPATTTDTMLRILFEQFSGFEQASLTQSEVGKACVEFQSVEQASVALNGLQGFRLNPTHTLTLSYVNVND</sequence>
<dbReference type="FunFam" id="3.30.70.330:FF:000039">
    <property type="entry name" value="U1 small nuclear ribonucleoprotein A"/>
    <property type="match status" value="1"/>
</dbReference>
<dbReference type="SUPFAM" id="SSF54928">
    <property type="entry name" value="RNA-binding domain, RBD"/>
    <property type="match status" value="1"/>
</dbReference>
<dbReference type="GO" id="GO:0005681">
    <property type="term" value="C:spliceosomal complex"/>
    <property type="evidence" value="ECO:0007669"/>
    <property type="project" value="UniProtKB-KW"/>
</dbReference>
<evidence type="ECO:0000256" key="4">
    <source>
        <dbReference type="ARBA" id="ARBA00022728"/>
    </source>
</evidence>
<dbReference type="AlphaFoldDB" id="A0A1Y5HX97"/>
<name>A0A1Y5HX97_OSTTA</name>
<proteinExistence type="inferred from homology"/>
<keyword evidence="5" id="KW-0677">Repeat</keyword>
<protein>
    <submittedName>
        <fullName evidence="12">Putative U2snrB small nuclear ribonucleo protein U2B</fullName>
    </submittedName>
</protein>
<evidence type="ECO:0000256" key="6">
    <source>
        <dbReference type="ARBA" id="ARBA00022884"/>
    </source>
</evidence>
<keyword evidence="7" id="KW-0508">mRNA splicing</keyword>
<dbReference type="Proteomes" id="UP000195557">
    <property type="component" value="Unassembled WGS sequence"/>
</dbReference>
<keyword evidence="4" id="KW-0747">Spliceosome</keyword>
<dbReference type="GO" id="GO:0030532">
    <property type="term" value="C:small nuclear ribonucleoprotein complex"/>
    <property type="evidence" value="ECO:0007669"/>
    <property type="project" value="UniProtKB-ARBA"/>
</dbReference>